<reference evidence="3" key="1">
    <citation type="journal article" date="2019" name="Int. J. Syst. Evol. Microbiol.">
        <title>The Global Catalogue of Microorganisms (GCM) 10K type strain sequencing project: providing services to taxonomists for standard genome sequencing and annotation.</title>
        <authorList>
            <consortium name="The Broad Institute Genomics Platform"/>
            <consortium name="The Broad Institute Genome Sequencing Center for Infectious Disease"/>
            <person name="Wu L."/>
            <person name="Ma J."/>
        </authorList>
    </citation>
    <scope>NUCLEOTIDE SEQUENCE [LARGE SCALE GENOMIC DNA]</scope>
    <source>
        <strain evidence="3">KCTC 52239</strain>
    </source>
</reference>
<protein>
    <recommendedName>
        <fullName evidence="4">BrnA antitoxin of type II toxin-antitoxin system</fullName>
    </recommendedName>
</protein>
<comment type="caution">
    <text evidence="2">The sequence shown here is derived from an EMBL/GenBank/DDBJ whole genome shotgun (WGS) entry which is preliminary data.</text>
</comment>
<dbReference type="EMBL" id="JBHRTE010000074">
    <property type="protein sequence ID" value="MFC3169571.1"/>
    <property type="molecule type" value="Genomic_DNA"/>
</dbReference>
<evidence type="ECO:0000256" key="1">
    <source>
        <dbReference type="SAM" id="MobiDB-lite"/>
    </source>
</evidence>
<proteinExistence type="predicted"/>
<name>A0ABV7III8_9RHOB</name>
<dbReference type="Proteomes" id="UP001595557">
    <property type="component" value="Unassembled WGS sequence"/>
</dbReference>
<dbReference type="RefSeq" id="WP_377707251.1">
    <property type="nucleotide sequence ID" value="NZ_JBHRTE010000074.1"/>
</dbReference>
<evidence type="ECO:0000313" key="2">
    <source>
        <dbReference type="EMBL" id="MFC3169571.1"/>
    </source>
</evidence>
<evidence type="ECO:0000313" key="3">
    <source>
        <dbReference type="Proteomes" id="UP001595557"/>
    </source>
</evidence>
<evidence type="ECO:0008006" key="4">
    <source>
        <dbReference type="Google" id="ProtNLM"/>
    </source>
</evidence>
<accession>A0ABV7III8</accession>
<feature type="region of interest" description="Disordered" evidence="1">
    <location>
        <begin position="1"/>
        <end position="43"/>
    </location>
</feature>
<gene>
    <name evidence="2" type="ORF">ACFOD7_16085</name>
</gene>
<keyword evidence="3" id="KW-1185">Reference proteome</keyword>
<organism evidence="2 3">
    <name type="scientific">Paracoccus fontiphilus</name>
    <dbReference type="NCBI Taxonomy" id="1815556"/>
    <lineage>
        <taxon>Bacteria</taxon>
        <taxon>Pseudomonadati</taxon>
        <taxon>Pseudomonadota</taxon>
        <taxon>Alphaproteobacteria</taxon>
        <taxon>Rhodobacterales</taxon>
        <taxon>Paracoccaceae</taxon>
        <taxon>Paracoccus</taxon>
    </lineage>
</organism>
<feature type="compositionally biased region" description="Basic and acidic residues" evidence="1">
    <location>
        <begin position="11"/>
        <end position="29"/>
    </location>
</feature>
<sequence length="90" mass="10845">MSGIDDLSDFSPRKPKLDTSLLNREEKWPSRAPEVVPEPDSDAKPLLDWQVSIRGPRPMLEEFKRLCKRERREYWDMLRIMMDEYNKNHK</sequence>